<comment type="caution">
    <text evidence="2">The sequence shown here is derived from an EMBL/GenBank/DDBJ whole genome shotgun (WGS) entry which is preliminary data.</text>
</comment>
<evidence type="ECO:0000313" key="2">
    <source>
        <dbReference type="EMBL" id="TCD07720.1"/>
    </source>
</evidence>
<dbReference type="InterPro" id="IPR029044">
    <property type="entry name" value="Nucleotide-diphossugar_trans"/>
</dbReference>
<evidence type="ECO:0000313" key="3">
    <source>
        <dbReference type="Proteomes" id="UP000291485"/>
    </source>
</evidence>
<evidence type="ECO:0000259" key="1">
    <source>
        <dbReference type="Pfam" id="PF00535"/>
    </source>
</evidence>
<dbReference type="EMBL" id="SJSN01000010">
    <property type="protein sequence ID" value="TCD07720.1"/>
    <property type="molecule type" value="Genomic_DNA"/>
</dbReference>
<proteinExistence type="predicted"/>
<keyword evidence="3" id="KW-1185">Reference proteome</keyword>
<dbReference type="Pfam" id="PF00535">
    <property type="entry name" value="Glycos_transf_2"/>
    <property type="match status" value="1"/>
</dbReference>
<dbReference type="RefSeq" id="WP_131559997.1">
    <property type="nucleotide sequence ID" value="NZ_SJSN01000010.1"/>
</dbReference>
<dbReference type="Gene3D" id="3.90.550.10">
    <property type="entry name" value="Spore Coat Polysaccharide Biosynthesis Protein SpsA, Chain A"/>
    <property type="match status" value="1"/>
</dbReference>
<dbReference type="InterPro" id="IPR001173">
    <property type="entry name" value="Glyco_trans_2-like"/>
</dbReference>
<dbReference type="Proteomes" id="UP000291485">
    <property type="component" value="Unassembled WGS sequence"/>
</dbReference>
<dbReference type="SUPFAM" id="SSF53448">
    <property type="entry name" value="Nucleotide-diphospho-sugar transferases"/>
    <property type="match status" value="1"/>
</dbReference>
<accession>A0A4R0NZ38</accession>
<name>A0A4R0NZ38_9SPHI</name>
<feature type="domain" description="Glycosyltransferase 2-like" evidence="1">
    <location>
        <begin position="12"/>
        <end position="128"/>
    </location>
</feature>
<dbReference type="AlphaFoldDB" id="A0A4R0NZ38"/>
<dbReference type="OrthoDB" id="194105at2"/>
<sequence length="337" mass="38853">MFTSRTELTVRIFVVTYRRHKLLIRALDSLIEQVHKNWFAEVLNDDPFDREVADIINSFGDSRISLSKPSVKRGANGNFNYAFGHKVNEDFASILEDDNWWEPDFLSVMIDELGKHPTVQVAVSNEKVWLEECNGDWTDTNRTIWTETTSTKLYYYHFAEKCGSAKICNSAMLWRTKSSKKWIVPDDLPVDVSEHFRERLMPHPILLINEPLVNFSQTLETVRSNSSCLWGSYQVLLIASIFSLINKAQRVALAHALWTSARNGNNPFKTTLLHTAVASGHSRELFRNAKVSELLRYVMTWIKNPVSCYKTVNALKNKEKHFSFLTSQNVVKNYIDI</sequence>
<keyword evidence="2" id="KW-0808">Transferase</keyword>
<dbReference type="CDD" id="cd00761">
    <property type="entry name" value="Glyco_tranf_GTA_type"/>
    <property type="match status" value="1"/>
</dbReference>
<reference evidence="2 3" key="1">
    <citation type="submission" date="2019-02" db="EMBL/GenBank/DDBJ databases">
        <title>Pedobacter sp. RP-3-11 sp. nov., isolated from Arctic soil.</title>
        <authorList>
            <person name="Dahal R.H."/>
        </authorList>
    </citation>
    <scope>NUCLEOTIDE SEQUENCE [LARGE SCALE GENOMIC DNA]</scope>
    <source>
        <strain evidence="2 3">RP-3-11</strain>
    </source>
</reference>
<organism evidence="2 3">
    <name type="scientific">Pedobacter frigidisoli</name>
    <dbReference type="NCBI Taxonomy" id="2530455"/>
    <lineage>
        <taxon>Bacteria</taxon>
        <taxon>Pseudomonadati</taxon>
        <taxon>Bacteroidota</taxon>
        <taxon>Sphingobacteriia</taxon>
        <taxon>Sphingobacteriales</taxon>
        <taxon>Sphingobacteriaceae</taxon>
        <taxon>Pedobacter</taxon>
    </lineage>
</organism>
<dbReference type="GO" id="GO:0016740">
    <property type="term" value="F:transferase activity"/>
    <property type="evidence" value="ECO:0007669"/>
    <property type="project" value="UniProtKB-KW"/>
</dbReference>
<gene>
    <name evidence="2" type="ORF">EZ449_14400</name>
</gene>
<protein>
    <submittedName>
        <fullName evidence="2">Glycosyltransferase</fullName>
    </submittedName>
</protein>